<evidence type="ECO:0000313" key="2">
    <source>
        <dbReference type="EMBL" id="EPD30987.1"/>
    </source>
</evidence>
<sequence length="222" mass="23370">MKDLCIDTSGGAVVAVVTEGATTVNTEPNSRAHAERLAELISLSISEAGLGKTVKEAGLDQVIVGTGPAPFTGLRAGLVTARVIGRVAGIPVRGIGSLEVLARSYLDDMPPGAEVVVTTDARRHEVYWAHIRAAGPNDVEVIEGPAVNTADCVANKFRAGDVEFVGPACQLYPDAFPSTRGTAGFDVAVASRIVRARLDNGVEDFLVDPQYLRRPDIHGEKK</sequence>
<proteinExistence type="predicted"/>
<organism evidence="2 3">
    <name type="scientific">Gleimia europaea ACS-120-V-Col10b</name>
    <dbReference type="NCBI Taxonomy" id="883069"/>
    <lineage>
        <taxon>Bacteria</taxon>
        <taxon>Bacillati</taxon>
        <taxon>Actinomycetota</taxon>
        <taxon>Actinomycetes</taxon>
        <taxon>Actinomycetales</taxon>
        <taxon>Actinomycetaceae</taxon>
        <taxon>Gleimia</taxon>
    </lineage>
</organism>
<evidence type="ECO:0000313" key="3">
    <source>
        <dbReference type="Proteomes" id="UP000014387"/>
    </source>
</evidence>
<evidence type="ECO:0000259" key="1">
    <source>
        <dbReference type="Pfam" id="PF00814"/>
    </source>
</evidence>
<dbReference type="RefSeq" id="WP_016444099.1">
    <property type="nucleotide sequence ID" value="NZ_KE150266.1"/>
</dbReference>
<accession>A0A9W5REI7</accession>
<dbReference type="Pfam" id="PF00814">
    <property type="entry name" value="TsaD"/>
    <property type="match status" value="1"/>
</dbReference>
<reference evidence="2 3" key="1">
    <citation type="submission" date="2013-05" db="EMBL/GenBank/DDBJ databases">
        <title>The Genome Sequence of Actinomyces europaeus ACS-120-V-COL10B.</title>
        <authorList>
            <consortium name="The Broad Institute Genomics Platform"/>
            <person name="Earl A."/>
            <person name="Ward D."/>
            <person name="Feldgarden M."/>
            <person name="Gevers D."/>
            <person name="Saerens B."/>
            <person name="Vaneechoutte M."/>
            <person name="Walker B."/>
            <person name="Young S."/>
            <person name="Zeng Q."/>
            <person name="Gargeya S."/>
            <person name="Fitzgerald M."/>
            <person name="Haas B."/>
            <person name="Abouelleil A."/>
            <person name="Allen A.W."/>
            <person name="Alvarado L."/>
            <person name="Arachchi H.M."/>
            <person name="Berlin A.M."/>
            <person name="Chapman S.B."/>
            <person name="Gainer-Dewar J."/>
            <person name="Goldberg J."/>
            <person name="Griggs A."/>
            <person name="Gujja S."/>
            <person name="Hansen M."/>
            <person name="Howarth C."/>
            <person name="Imamovic A."/>
            <person name="Ireland A."/>
            <person name="Larimer J."/>
            <person name="McCowan C."/>
            <person name="Murphy C."/>
            <person name="Pearson M."/>
            <person name="Poon T.W."/>
            <person name="Priest M."/>
            <person name="Roberts A."/>
            <person name="Saif S."/>
            <person name="Shea T."/>
            <person name="Sisk P."/>
            <person name="Sykes S."/>
            <person name="Wortman J."/>
            <person name="Nusbaum C."/>
            <person name="Birren B."/>
        </authorList>
    </citation>
    <scope>NUCLEOTIDE SEQUENCE [LARGE SCALE GENOMIC DNA]</scope>
    <source>
        <strain evidence="2 3">ACS-120-V-Col10b</strain>
    </source>
</reference>
<dbReference type="SUPFAM" id="SSF53067">
    <property type="entry name" value="Actin-like ATPase domain"/>
    <property type="match status" value="2"/>
</dbReference>
<dbReference type="Gene3D" id="3.30.420.40">
    <property type="match status" value="2"/>
</dbReference>
<name>A0A9W5REI7_9ACTO</name>
<dbReference type="InterPro" id="IPR022496">
    <property type="entry name" value="T6A_TsaB"/>
</dbReference>
<dbReference type="Proteomes" id="UP000014387">
    <property type="component" value="Unassembled WGS sequence"/>
</dbReference>
<dbReference type="EMBL" id="AGWN01000001">
    <property type="protein sequence ID" value="EPD30987.1"/>
    <property type="molecule type" value="Genomic_DNA"/>
</dbReference>
<dbReference type="InterPro" id="IPR000905">
    <property type="entry name" value="Gcp-like_dom"/>
</dbReference>
<dbReference type="AlphaFoldDB" id="A0A9W5REI7"/>
<gene>
    <name evidence="2" type="ORF">HMPREF9238_00743</name>
</gene>
<dbReference type="OrthoDB" id="9809995at2"/>
<feature type="domain" description="Gcp-like" evidence="1">
    <location>
        <begin position="29"/>
        <end position="137"/>
    </location>
</feature>
<protein>
    <submittedName>
        <fullName evidence="2">Universal bacterial protein YeaZ</fullName>
    </submittedName>
</protein>
<comment type="caution">
    <text evidence="2">The sequence shown here is derived from an EMBL/GenBank/DDBJ whole genome shotgun (WGS) entry which is preliminary data.</text>
</comment>
<dbReference type="NCBIfam" id="TIGR03725">
    <property type="entry name" value="T6A_YeaZ"/>
    <property type="match status" value="1"/>
</dbReference>
<dbReference type="GO" id="GO:0002949">
    <property type="term" value="P:tRNA threonylcarbamoyladenosine modification"/>
    <property type="evidence" value="ECO:0007669"/>
    <property type="project" value="InterPro"/>
</dbReference>
<keyword evidence="3" id="KW-1185">Reference proteome</keyword>
<dbReference type="InterPro" id="IPR043129">
    <property type="entry name" value="ATPase_NBD"/>
</dbReference>